<dbReference type="RefSeq" id="WP_150013192.1">
    <property type="nucleotide sequence ID" value="NZ_VWSG01000008.1"/>
</dbReference>
<feature type="repeat" description="TPR" evidence="3">
    <location>
        <begin position="100"/>
        <end position="133"/>
    </location>
</feature>
<feature type="repeat" description="TPR" evidence="3">
    <location>
        <begin position="206"/>
        <end position="239"/>
    </location>
</feature>
<dbReference type="SMART" id="SM00028">
    <property type="entry name" value="TPR"/>
    <property type="match status" value="6"/>
</dbReference>
<dbReference type="EMBL" id="VWSG01000008">
    <property type="protein sequence ID" value="KAA5533864.1"/>
    <property type="molecule type" value="Genomic_DNA"/>
</dbReference>
<evidence type="ECO:0000313" key="4">
    <source>
        <dbReference type="EMBL" id="KAA5533864.1"/>
    </source>
</evidence>
<dbReference type="Pfam" id="PF13181">
    <property type="entry name" value="TPR_8"/>
    <property type="match status" value="3"/>
</dbReference>
<protein>
    <submittedName>
        <fullName evidence="4">Tetratricopeptide repeat protein</fullName>
    </submittedName>
</protein>
<dbReference type="Gene3D" id="1.25.40.10">
    <property type="entry name" value="Tetratricopeptide repeat domain"/>
    <property type="match status" value="3"/>
</dbReference>
<accession>A0A5M6CFA7</accession>
<dbReference type="InterPro" id="IPR011990">
    <property type="entry name" value="TPR-like_helical_dom_sf"/>
</dbReference>
<proteinExistence type="predicted"/>
<dbReference type="InterPro" id="IPR019734">
    <property type="entry name" value="TPR_rpt"/>
</dbReference>
<keyword evidence="2 3" id="KW-0802">TPR repeat</keyword>
<feature type="repeat" description="TPR" evidence="3">
    <location>
        <begin position="63"/>
        <end position="96"/>
    </location>
</feature>
<keyword evidence="5" id="KW-1185">Reference proteome</keyword>
<evidence type="ECO:0000256" key="1">
    <source>
        <dbReference type="ARBA" id="ARBA00022737"/>
    </source>
</evidence>
<dbReference type="PROSITE" id="PS50293">
    <property type="entry name" value="TPR_REGION"/>
    <property type="match status" value="1"/>
</dbReference>
<evidence type="ECO:0000313" key="5">
    <source>
        <dbReference type="Proteomes" id="UP000325141"/>
    </source>
</evidence>
<dbReference type="SUPFAM" id="SSF48452">
    <property type="entry name" value="TPR-like"/>
    <property type="match status" value="1"/>
</dbReference>
<name>A0A5M6CFA7_9FLAO</name>
<evidence type="ECO:0000256" key="2">
    <source>
        <dbReference type="ARBA" id="ARBA00022803"/>
    </source>
</evidence>
<dbReference type="Proteomes" id="UP000325141">
    <property type="component" value="Unassembled WGS sequence"/>
</dbReference>
<comment type="caution">
    <text evidence="4">The sequence shown here is derived from an EMBL/GenBank/DDBJ whole genome shotgun (WGS) entry which is preliminary data.</text>
</comment>
<dbReference type="Pfam" id="PF00515">
    <property type="entry name" value="TPR_1"/>
    <property type="match status" value="1"/>
</dbReference>
<reference evidence="4 5" key="1">
    <citation type="submission" date="2019-09" db="EMBL/GenBank/DDBJ databases">
        <title>Genome sequence and assembly of Flavobacterium sp.</title>
        <authorList>
            <person name="Chhetri G."/>
        </authorList>
    </citation>
    <scope>NUCLEOTIDE SEQUENCE [LARGE SCALE GENOMIC DNA]</scope>
    <source>
        <strain evidence="4 5">SNL9</strain>
    </source>
</reference>
<dbReference type="InterPro" id="IPR050498">
    <property type="entry name" value="Ycf3"/>
</dbReference>
<feature type="repeat" description="TPR" evidence="3">
    <location>
        <begin position="134"/>
        <end position="167"/>
    </location>
</feature>
<gene>
    <name evidence="4" type="ORF">F0460_11050</name>
</gene>
<evidence type="ECO:0000256" key="3">
    <source>
        <dbReference type="PROSITE-ProRule" id="PRU00339"/>
    </source>
</evidence>
<organism evidence="4 5">
    <name type="scientific">Paenimyroides baculatum</name>
    <dbReference type="NCBI Taxonomy" id="2608000"/>
    <lineage>
        <taxon>Bacteria</taxon>
        <taxon>Pseudomonadati</taxon>
        <taxon>Bacteroidota</taxon>
        <taxon>Flavobacteriia</taxon>
        <taxon>Flavobacteriales</taxon>
        <taxon>Flavobacteriaceae</taxon>
        <taxon>Paenimyroides</taxon>
    </lineage>
</organism>
<dbReference type="PANTHER" id="PTHR44858">
    <property type="entry name" value="TETRATRICOPEPTIDE REPEAT PROTEIN 6"/>
    <property type="match status" value="1"/>
</dbReference>
<dbReference type="PROSITE" id="PS50005">
    <property type="entry name" value="TPR"/>
    <property type="match status" value="4"/>
</dbReference>
<sequence length="286" mass="32838">MNIIYRKYKATKLFLFIVIALFVTTIGYNQNAIVLETDPVKIAKIEEYLKNIEVTLTHDPQAGALYIKKASLLTALGKYEEAKTSLTKAITINPDPAALFFIYYRRGDLNYKLGLSEESIADFSKSIELQPQYEWAYLDRGMALADKGKMAEAEADFLKALELKPNWGDAFYCLGICYHDQAKPEKAMNYFNLAIKDTDHQLLFKDKAYNNIGILYNHQKKYNLSVPYFDKAIELNPNYSLAYINRAVAKYQLNDIDGVCTDLQRAIELGREDVKSEYEKYCNSKR</sequence>
<dbReference type="PANTHER" id="PTHR44858:SF1">
    <property type="entry name" value="UDP-N-ACETYLGLUCOSAMINE--PEPTIDE N-ACETYLGLUCOSAMINYLTRANSFERASE SPINDLY-RELATED"/>
    <property type="match status" value="1"/>
</dbReference>
<dbReference type="AlphaFoldDB" id="A0A5M6CFA7"/>
<keyword evidence="1" id="KW-0677">Repeat</keyword>